<feature type="coiled-coil region" evidence="1">
    <location>
        <begin position="6"/>
        <end position="40"/>
    </location>
</feature>
<reference evidence="2 3" key="1">
    <citation type="submission" date="2022-09" db="EMBL/GenBank/DDBJ databases">
        <authorList>
            <person name="Palmer J.M."/>
        </authorList>
    </citation>
    <scope>NUCLEOTIDE SEQUENCE [LARGE SCALE GENOMIC DNA]</scope>
    <source>
        <strain evidence="2 3">DSM 7382</strain>
    </source>
</reference>
<evidence type="ECO:0000256" key="1">
    <source>
        <dbReference type="SAM" id="Coils"/>
    </source>
</evidence>
<name>A0AAW0FPU2_9APHY</name>
<comment type="caution">
    <text evidence="2">The sequence shown here is derived from an EMBL/GenBank/DDBJ whole genome shotgun (WGS) entry which is preliminary data.</text>
</comment>
<gene>
    <name evidence="2" type="ORF">QCA50_017568</name>
</gene>
<keyword evidence="3" id="KW-1185">Reference proteome</keyword>
<keyword evidence="1" id="KW-0175">Coiled coil</keyword>
<evidence type="ECO:0000313" key="2">
    <source>
        <dbReference type="EMBL" id="KAK7679351.1"/>
    </source>
</evidence>
<accession>A0AAW0FPU2</accession>
<sequence length="132" mass="15509">MINNFKDEIVSSLNQYNNRINQLTLEMQESSKIAHQLKEQIKDSTSNHNKGKIYTIIEPECLVRYYLKLKGDYRFKKVFQDFKRNSSVANKKEVDDIMLKVCVLCNESNINTIDTNIIDLSSDREKLSEWVL</sequence>
<proteinExistence type="predicted"/>
<dbReference type="AlphaFoldDB" id="A0AAW0FPU2"/>
<protein>
    <submittedName>
        <fullName evidence="2">Uncharacterized protein</fullName>
    </submittedName>
</protein>
<dbReference type="Proteomes" id="UP001385951">
    <property type="component" value="Unassembled WGS sequence"/>
</dbReference>
<organism evidence="2 3">
    <name type="scientific">Cerrena zonata</name>
    <dbReference type="NCBI Taxonomy" id="2478898"/>
    <lineage>
        <taxon>Eukaryota</taxon>
        <taxon>Fungi</taxon>
        <taxon>Dikarya</taxon>
        <taxon>Basidiomycota</taxon>
        <taxon>Agaricomycotina</taxon>
        <taxon>Agaricomycetes</taxon>
        <taxon>Polyporales</taxon>
        <taxon>Cerrenaceae</taxon>
        <taxon>Cerrena</taxon>
    </lineage>
</organism>
<dbReference type="EMBL" id="JASBNA010000060">
    <property type="protein sequence ID" value="KAK7679351.1"/>
    <property type="molecule type" value="Genomic_DNA"/>
</dbReference>
<evidence type="ECO:0000313" key="3">
    <source>
        <dbReference type="Proteomes" id="UP001385951"/>
    </source>
</evidence>